<dbReference type="GO" id="GO:0005739">
    <property type="term" value="C:mitochondrion"/>
    <property type="evidence" value="ECO:0007669"/>
    <property type="project" value="TreeGrafter"/>
</dbReference>
<gene>
    <name evidence="4" type="ORF">GPU96_02g03030</name>
    <name evidence="5" type="ORF">PFJ87_02g00840</name>
</gene>
<dbReference type="EMBL" id="CP119063">
    <property type="protein sequence ID" value="WEL38046.1"/>
    <property type="molecule type" value="Genomic_DNA"/>
</dbReference>
<evidence type="ECO:0000256" key="1">
    <source>
        <dbReference type="ARBA" id="ARBA00010476"/>
    </source>
</evidence>
<dbReference type="EMBL" id="CP075148">
    <property type="protein sequence ID" value="UTX42591.1"/>
    <property type="molecule type" value="Genomic_DNA"/>
</dbReference>
<dbReference type="GO" id="GO:0051259">
    <property type="term" value="P:protein complex oligomerization"/>
    <property type="evidence" value="ECO:0007669"/>
    <property type="project" value="InterPro"/>
</dbReference>
<dbReference type="Gene3D" id="1.10.287.110">
    <property type="entry name" value="DnaJ domain"/>
    <property type="match status" value="1"/>
</dbReference>
<dbReference type="PROSITE" id="PS50076">
    <property type="entry name" value="DNAJ_2"/>
    <property type="match status" value="1"/>
</dbReference>
<evidence type="ECO:0000259" key="3">
    <source>
        <dbReference type="PROSITE" id="PS50076"/>
    </source>
</evidence>
<dbReference type="SUPFAM" id="SSF46565">
    <property type="entry name" value="Chaperone J-domain"/>
    <property type="match status" value="1"/>
</dbReference>
<dbReference type="GO" id="GO:0044571">
    <property type="term" value="P:[2Fe-2S] cluster assembly"/>
    <property type="evidence" value="ECO:0007669"/>
    <property type="project" value="InterPro"/>
</dbReference>
<feature type="domain" description="J" evidence="3">
    <location>
        <begin position="6"/>
        <end position="73"/>
    </location>
</feature>
<evidence type="ECO:0000313" key="6">
    <source>
        <dbReference type="Proteomes" id="UP001059546"/>
    </source>
</evidence>
<dbReference type="GO" id="GO:0051087">
    <property type="term" value="F:protein-folding chaperone binding"/>
    <property type="evidence" value="ECO:0007669"/>
    <property type="project" value="InterPro"/>
</dbReference>
<evidence type="ECO:0000313" key="7">
    <source>
        <dbReference type="Proteomes" id="UP001217963"/>
    </source>
</evidence>
<dbReference type="CDD" id="cd06257">
    <property type="entry name" value="DnaJ"/>
    <property type="match status" value="1"/>
</dbReference>
<dbReference type="InterPro" id="IPR001623">
    <property type="entry name" value="DnaJ_domain"/>
</dbReference>
<evidence type="ECO:0000313" key="4">
    <source>
        <dbReference type="EMBL" id="UTX42591.1"/>
    </source>
</evidence>
<dbReference type="InterPro" id="IPR009073">
    <property type="entry name" value="HscB_oligo_C"/>
</dbReference>
<evidence type="ECO:0000256" key="2">
    <source>
        <dbReference type="ARBA" id="ARBA00023186"/>
    </source>
</evidence>
<dbReference type="Proteomes" id="UP001217963">
    <property type="component" value="Chromosome II"/>
</dbReference>
<organism evidence="4 6">
    <name type="scientific">Encephalitozoon hellem</name>
    <name type="common">Microsporidian parasite</name>
    <dbReference type="NCBI Taxonomy" id="27973"/>
    <lineage>
        <taxon>Eukaryota</taxon>
        <taxon>Fungi</taxon>
        <taxon>Fungi incertae sedis</taxon>
        <taxon>Microsporidia</taxon>
        <taxon>Unikaryonidae</taxon>
        <taxon>Encephalitozoon</taxon>
    </lineage>
</organism>
<reference evidence="4" key="1">
    <citation type="submission" date="2021-05" db="EMBL/GenBank/DDBJ databases">
        <title>Encephalitozoon hellem ATCC 50604 Complete Genome.</title>
        <authorList>
            <person name="Mascarenhas dos Santos A.C."/>
            <person name="Julian A.T."/>
            <person name="Pombert J.-F."/>
        </authorList>
    </citation>
    <scope>NUCLEOTIDE SEQUENCE</scope>
    <source>
        <strain evidence="4">ATCC 50604</strain>
    </source>
</reference>
<dbReference type="InterPro" id="IPR036869">
    <property type="entry name" value="J_dom_sf"/>
</dbReference>
<keyword evidence="7" id="KW-1185">Reference proteome</keyword>
<comment type="similarity">
    <text evidence="1">Belongs to the HscB family.</text>
</comment>
<dbReference type="PANTHER" id="PTHR14021">
    <property type="entry name" value="IRON-SULFUR CLUSTER CO-CHAPERONE PROTEIN HSCB"/>
    <property type="match status" value="1"/>
</dbReference>
<dbReference type="InterPro" id="IPR036386">
    <property type="entry name" value="HscB_C_sf"/>
</dbReference>
<dbReference type="AlphaFoldDB" id="A0A9Q9F8S5"/>
<reference evidence="5 7" key="2">
    <citation type="submission" date="2023-02" db="EMBL/GenBank/DDBJ databases">
        <title>Encephalitozoon hellem ATCC 50451 complete genome.</title>
        <authorList>
            <person name="Mascarenhas dos Santos A.C."/>
            <person name="Julian A.T."/>
            <person name="Pombert J.-F."/>
        </authorList>
    </citation>
    <scope>NUCLEOTIDE SEQUENCE [LARGE SCALE GENOMIC DNA]</scope>
    <source>
        <strain evidence="5 7">ATCC 50451</strain>
    </source>
</reference>
<dbReference type="SMART" id="SM00271">
    <property type="entry name" value="DnaJ"/>
    <property type="match status" value="1"/>
</dbReference>
<proteinExistence type="inferred from homology"/>
<dbReference type="Pfam" id="PF07743">
    <property type="entry name" value="HSCB_C"/>
    <property type="match status" value="1"/>
</dbReference>
<evidence type="ECO:0000313" key="5">
    <source>
        <dbReference type="EMBL" id="WEL38046.1"/>
    </source>
</evidence>
<dbReference type="Proteomes" id="UP001059546">
    <property type="component" value="Chromosome II"/>
</dbReference>
<dbReference type="OrthoDB" id="445556at2759"/>
<dbReference type="Pfam" id="PF00226">
    <property type="entry name" value="DnaJ"/>
    <property type="match status" value="1"/>
</dbReference>
<dbReference type="Gene3D" id="1.20.1280.20">
    <property type="entry name" value="HscB, C-terminal domain"/>
    <property type="match status" value="1"/>
</dbReference>
<name>A0A9Q9F8S5_ENCHE</name>
<protein>
    <submittedName>
        <fullName evidence="4">HscB-like chaperone</fullName>
    </submittedName>
</protein>
<dbReference type="InterPro" id="IPR004640">
    <property type="entry name" value="HscB"/>
</dbReference>
<dbReference type="SUPFAM" id="SSF47144">
    <property type="entry name" value="HSC20 (HSCB), C-terminal oligomerisation domain"/>
    <property type="match status" value="1"/>
</dbReference>
<sequence>MGSPTRYFDIFGLKPSFSLDKHDLKERYFEISKRAHPDKPGQPLLEGVSIEEINKAYDVLRNDLTRARYLSNVKKFDVDKQFLMGILDYEEEISSATSDEEIKNIRDDLQKKIDHCKRHISGESLAKWGYYERLMKMLNKKKENK</sequence>
<dbReference type="PANTHER" id="PTHR14021:SF15">
    <property type="entry name" value="IRON-SULFUR CLUSTER CO-CHAPERONE PROTEIN HSCB"/>
    <property type="match status" value="1"/>
</dbReference>
<keyword evidence="2" id="KW-0143">Chaperone</keyword>
<accession>A0A9Q9F8S5</accession>
<dbReference type="GO" id="GO:0001671">
    <property type="term" value="F:ATPase activator activity"/>
    <property type="evidence" value="ECO:0007669"/>
    <property type="project" value="InterPro"/>
</dbReference>